<reference evidence="2 3" key="1">
    <citation type="submission" date="2016-10" db="EMBL/GenBank/DDBJ databases">
        <title>Complete genome sequences of three Cupriavidus strains isolated from various Malaysian environments.</title>
        <authorList>
            <person name="Abdullah A.A.-A."/>
            <person name="Shafie N.A.H."/>
            <person name="Lau N.S."/>
        </authorList>
    </citation>
    <scope>NUCLEOTIDE SEQUENCE [LARGE SCALE GENOMIC DNA]</scope>
    <source>
        <strain evidence="2 3">USMAA1020</strain>
    </source>
</reference>
<name>A0ABM6FE42_9BURK</name>
<organism evidence="2 3">
    <name type="scientific">Cupriavidus malaysiensis</name>
    <dbReference type="NCBI Taxonomy" id="367825"/>
    <lineage>
        <taxon>Bacteria</taxon>
        <taxon>Pseudomonadati</taxon>
        <taxon>Pseudomonadota</taxon>
        <taxon>Betaproteobacteria</taxon>
        <taxon>Burkholderiales</taxon>
        <taxon>Burkholderiaceae</taxon>
        <taxon>Cupriavidus</taxon>
    </lineage>
</organism>
<proteinExistence type="predicted"/>
<dbReference type="RefSeq" id="WP_071018666.1">
    <property type="nucleotide sequence ID" value="NZ_CP017755.1"/>
</dbReference>
<dbReference type="EMBL" id="CP017755">
    <property type="protein sequence ID" value="AOZ10113.1"/>
    <property type="molecule type" value="Genomic_DNA"/>
</dbReference>
<evidence type="ECO:0000313" key="2">
    <source>
        <dbReference type="EMBL" id="AOZ10113.1"/>
    </source>
</evidence>
<dbReference type="PANTHER" id="PTHR31367:SF5">
    <property type="entry name" value="CYTOSOLIC 5'-NUCLEOTIDASE 1A"/>
    <property type="match status" value="1"/>
</dbReference>
<dbReference type="InterPro" id="IPR010394">
    <property type="entry name" value="5-nucleotidase"/>
</dbReference>
<accession>A0ABM6FE42</accession>
<keyword evidence="3" id="KW-1185">Reference proteome</keyword>
<evidence type="ECO:0000256" key="1">
    <source>
        <dbReference type="SAM" id="MobiDB-lite"/>
    </source>
</evidence>
<sequence>MAYDLTDKLVIGISSRALFDLEQANAIYQSEGVAAYAEFQRRHEDEALSPGTAFPLVRALLQLNALIPGRRLVEVVVISRNSPDTGLRAFNAIAAHKLDITRAAFTGGAPIAPYLQAFKVDLFLSRDAEDVQAAIDGGVAAAQLYAAPDGFRARDEQIRIAFDGDAVLFSPESERIYKEKGLDAFVRHEQRHRHKAMAEGPFAKLLLRLAEIQQQFPPGHGPVRIAIVTARNSPAHTRVVHTLRAWNVSIDEAYFLGGLPKDRVLAAFGAHMFFDDQDGHVSAAAAVVPAGRVPYKGGELLPPRKRARRAAAPDNVHGDAATETTAAAAGDASRCTDGAEPAA</sequence>
<evidence type="ECO:0000313" key="3">
    <source>
        <dbReference type="Proteomes" id="UP000177515"/>
    </source>
</evidence>
<dbReference type="Pfam" id="PF06189">
    <property type="entry name" value="5-nucleotidase"/>
    <property type="match status" value="1"/>
</dbReference>
<protein>
    <submittedName>
        <fullName evidence="2">5'-nucleotidase</fullName>
    </submittedName>
</protein>
<feature type="compositionally biased region" description="Low complexity" evidence="1">
    <location>
        <begin position="310"/>
        <end position="332"/>
    </location>
</feature>
<gene>
    <name evidence="2" type="ORF">BKK80_31190</name>
</gene>
<feature type="region of interest" description="Disordered" evidence="1">
    <location>
        <begin position="298"/>
        <end position="343"/>
    </location>
</feature>
<dbReference type="PANTHER" id="PTHR31367">
    <property type="entry name" value="CYTOSOLIC 5'-NUCLEOTIDASE 1 FAMILY MEMBER"/>
    <property type="match status" value="1"/>
</dbReference>
<dbReference type="Proteomes" id="UP000177515">
    <property type="component" value="Chromosome 2"/>
</dbReference>